<comment type="caution">
    <text evidence="1">The sequence shown here is derived from an EMBL/GenBank/DDBJ whole genome shotgun (WGS) entry which is preliminary data.</text>
</comment>
<dbReference type="GO" id="GO:0016746">
    <property type="term" value="F:acyltransferase activity"/>
    <property type="evidence" value="ECO:0007669"/>
    <property type="project" value="UniProtKB-KW"/>
</dbReference>
<name>A0A7W9FQ89_9HYPH</name>
<dbReference type="EMBL" id="JACHOO010000010">
    <property type="protein sequence ID" value="MBB5754818.1"/>
    <property type="molecule type" value="Genomic_DNA"/>
</dbReference>
<evidence type="ECO:0000313" key="1">
    <source>
        <dbReference type="EMBL" id="MBB5754818.1"/>
    </source>
</evidence>
<protein>
    <submittedName>
        <fullName evidence="1">Putative LPLAT superfamily acyltransferase</fullName>
    </submittedName>
</protein>
<keyword evidence="2" id="KW-1185">Reference proteome</keyword>
<dbReference type="Proteomes" id="UP000523821">
    <property type="component" value="Unassembled WGS sequence"/>
</dbReference>
<keyword evidence="1" id="KW-0808">Transferase</keyword>
<proteinExistence type="predicted"/>
<sequence length="310" mass="34910">MVWMRGGIQRRLIAIDTATLMLVAHHLPLPLGRGWATLRGVVHAALGYDWLSVGSGRYVVRPMTWRSLRRLAPEQPSWRRLIRLVARYVHLSRAEWEGLALPRLVDGLPPYPSADEAADRLAASGRGTIHFMFHYGSLYPAVAWLSKSGRKTNWITSDLYNRIPGLSPWIGKMHAEINRNLHLVTNGGEVIFNRESVRKFYKKLKDGEDVVIVVDRTVASGPAIMIDLPGSCRAPLARGAWAALRATRSGWTVTACEYRAGRFHIFHERSSEREDGSPPDLRMISGLIAQTPQRWWACHVLDFVPSPDPE</sequence>
<accession>A0A7W9FQ89</accession>
<gene>
    <name evidence="1" type="ORF">GGQ63_003910</name>
</gene>
<dbReference type="RefSeq" id="WP_183858249.1">
    <property type="nucleotide sequence ID" value="NZ_JACHOO010000010.1"/>
</dbReference>
<organism evidence="1 2">
    <name type="scientific">Prosthecomicrobium pneumaticum</name>
    <dbReference type="NCBI Taxonomy" id="81895"/>
    <lineage>
        <taxon>Bacteria</taxon>
        <taxon>Pseudomonadati</taxon>
        <taxon>Pseudomonadota</taxon>
        <taxon>Alphaproteobacteria</taxon>
        <taxon>Hyphomicrobiales</taxon>
        <taxon>Kaistiaceae</taxon>
        <taxon>Prosthecomicrobium</taxon>
    </lineage>
</organism>
<keyword evidence="1" id="KW-0012">Acyltransferase</keyword>
<dbReference type="AlphaFoldDB" id="A0A7W9FQ89"/>
<reference evidence="1 2" key="1">
    <citation type="submission" date="2020-08" db="EMBL/GenBank/DDBJ databases">
        <title>Genomic Encyclopedia of Type Strains, Phase IV (KMG-IV): sequencing the most valuable type-strain genomes for metagenomic binning, comparative biology and taxonomic classification.</title>
        <authorList>
            <person name="Goeker M."/>
        </authorList>
    </citation>
    <scope>NUCLEOTIDE SEQUENCE [LARGE SCALE GENOMIC DNA]</scope>
    <source>
        <strain evidence="1 2">DSM 16268</strain>
    </source>
</reference>
<evidence type="ECO:0000313" key="2">
    <source>
        <dbReference type="Proteomes" id="UP000523821"/>
    </source>
</evidence>